<dbReference type="RefSeq" id="WP_160776382.1">
    <property type="nucleotide sequence ID" value="NZ_WUMV01000007.1"/>
</dbReference>
<protein>
    <submittedName>
        <fullName evidence="1">DUF2093 domain-containing protein</fullName>
    </submittedName>
</protein>
<dbReference type="Proteomes" id="UP000433101">
    <property type="component" value="Unassembled WGS sequence"/>
</dbReference>
<keyword evidence="2" id="KW-1185">Reference proteome</keyword>
<dbReference type="AlphaFoldDB" id="A0A7X3LVY4"/>
<dbReference type="InterPro" id="IPR018661">
    <property type="entry name" value="DUF2093"/>
</dbReference>
<accession>A0A7X3LVY4</accession>
<comment type="caution">
    <text evidence="1">The sequence shown here is derived from an EMBL/GenBank/DDBJ whole genome shotgun (WGS) entry which is preliminary data.</text>
</comment>
<name>A0A7X3LVY4_9HYPH</name>
<organism evidence="1 2">
    <name type="scientific">Stappia sediminis</name>
    <dbReference type="NCBI Taxonomy" id="2692190"/>
    <lineage>
        <taxon>Bacteria</taxon>
        <taxon>Pseudomonadati</taxon>
        <taxon>Pseudomonadota</taxon>
        <taxon>Alphaproteobacteria</taxon>
        <taxon>Hyphomicrobiales</taxon>
        <taxon>Stappiaceae</taxon>
        <taxon>Stappia</taxon>
    </lineage>
</organism>
<sequence>MNRFEKPRMPSEARIRYLDGDFQIESPGTFVRCAVTGQAIPIDELKYWSVSRQEAYVDAASALKRYQECHRNA</sequence>
<evidence type="ECO:0000313" key="1">
    <source>
        <dbReference type="EMBL" id="MXN66125.1"/>
    </source>
</evidence>
<evidence type="ECO:0000313" key="2">
    <source>
        <dbReference type="Proteomes" id="UP000433101"/>
    </source>
</evidence>
<proteinExistence type="predicted"/>
<dbReference type="Pfam" id="PF09866">
    <property type="entry name" value="DUF2093"/>
    <property type="match status" value="1"/>
</dbReference>
<dbReference type="EMBL" id="WUMV01000007">
    <property type="protein sequence ID" value="MXN66125.1"/>
    <property type="molecule type" value="Genomic_DNA"/>
</dbReference>
<gene>
    <name evidence="1" type="ORF">GR183_14515</name>
</gene>
<reference evidence="1 2" key="1">
    <citation type="submission" date="2019-12" db="EMBL/GenBank/DDBJ databases">
        <authorList>
            <person name="Li M."/>
        </authorList>
    </citation>
    <scope>NUCLEOTIDE SEQUENCE [LARGE SCALE GENOMIC DNA]</scope>
    <source>
        <strain evidence="1 2">GBMRC 2046</strain>
    </source>
</reference>